<dbReference type="Pfam" id="PF24852">
    <property type="entry name" value="DUF7726"/>
    <property type="match status" value="1"/>
</dbReference>
<evidence type="ECO:0000313" key="4">
    <source>
        <dbReference type="EMBL" id="CAI6096463.1"/>
    </source>
</evidence>
<dbReference type="PANTHER" id="PTHR42339:SF1">
    <property type="entry name" value="HISTONE H1"/>
    <property type="match status" value="1"/>
</dbReference>
<feature type="region of interest" description="C-terminal hotdog fold" evidence="1">
    <location>
        <begin position="232"/>
        <end position="380"/>
    </location>
</feature>
<dbReference type="Pfam" id="PF14765">
    <property type="entry name" value="PS-DH"/>
    <property type="match status" value="1"/>
</dbReference>
<feature type="domain" description="PKS/mFAS DH" evidence="3">
    <location>
        <begin position="79"/>
        <end position="380"/>
    </location>
</feature>
<accession>A0AA35MGC3</accession>
<dbReference type="Gene3D" id="3.40.50.150">
    <property type="entry name" value="Vaccinia Virus protein VP39"/>
    <property type="match status" value="1"/>
</dbReference>
<evidence type="ECO:0000259" key="3">
    <source>
        <dbReference type="PROSITE" id="PS52019"/>
    </source>
</evidence>
<protein>
    <recommendedName>
        <fullName evidence="3">PKS/mFAS DH domain-containing protein</fullName>
    </recommendedName>
</protein>
<dbReference type="PANTHER" id="PTHR42339">
    <property type="entry name" value="HISTONE H1"/>
    <property type="match status" value="1"/>
</dbReference>
<reference evidence="4" key="1">
    <citation type="submission" date="2023-01" db="EMBL/GenBank/DDBJ databases">
        <authorList>
            <person name="Piombo E."/>
        </authorList>
    </citation>
    <scope>NUCLEOTIDE SEQUENCE</scope>
</reference>
<keyword evidence="5" id="KW-1185">Reference proteome</keyword>
<feature type="compositionally biased region" description="Polar residues" evidence="2">
    <location>
        <begin position="1"/>
        <end position="30"/>
    </location>
</feature>
<evidence type="ECO:0000256" key="1">
    <source>
        <dbReference type="PROSITE-ProRule" id="PRU01363"/>
    </source>
</evidence>
<organism evidence="4 5">
    <name type="scientific">Clonostachys chloroleuca</name>
    <dbReference type="NCBI Taxonomy" id="1926264"/>
    <lineage>
        <taxon>Eukaryota</taxon>
        <taxon>Fungi</taxon>
        <taxon>Dikarya</taxon>
        <taxon>Ascomycota</taxon>
        <taxon>Pezizomycotina</taxon>
        <taxon>Sordariomycetes</taxon>
        <taxon>Hypocreomycetidae</taxon>
        <taxon>Hypocreales</taxon>
        <taxon>Bionectriaceae</taxon>
        <taxon>Clonostachys</taxon>
    </lineage>
</organism>
<dbReference type="InterPro" id="IPR042104">
    <property type="entry name" value="PKS_dehydratase_sf"/>
</dbReference>
<dbReference type="InterPro" id="IPR049551">
    <property type="entry name" value="PKS_DH_C"/>
</dbReference>
<name>A0AA35MGC3_9HYPO</name>
<dbReference type="Pfam" id="PF08242">
    <property type="entry name" value="Methyltransf_12"/>
    <property type="match status" value="1"/>
</dbReference>
<dbReference type="InterPro" id="IPR056143">
    <property type="entry name" value="DUF7726"/>
</dbReference>
<dbReference type="CDD" id="cd02440">
    <property type="entry name" value="AdoMet_MTases"/>
    <property type="match status" value="1"/>
</dbReference>
<proteinExistence type="predicted"/>
<dbReference type="Proteomes" id="UP001160390">
    <property type="component" value="Unassembled WGS sequence"/>
</dbReference>
<dbReference type="InterPro" id="IPR049900">
    <property type="entry name" value="PKS_mFAS_DH"/>
</dbReference>
<dbReference type="AlphaFoldDB" id="A0AA35MGC3"/>
<feature type="active site" description="Proton acceptor; for dehydratase activity" evidence="1">
    <location>
        <position position="119"/>
    </location>
</feature>
<gene>
    <name evidence="4" type="ORF">CCHLO57077_00009172</name>
</gene>
<sequence length="873" mass="96676">MSATSAPNKPSNPTQQGTKRKSNSTTSGEQRPNKTVKHTGSKKADINALLDTGDVTLPGEDTGSVPVYDTCGEIRRKIRALLAKGVSQAALSRALSKMLPGSQGQVSSRNLGTFMKQKHLMDGNTSPAFYAGYVFFEKQRIKNGKPKTKTRQEMEEAHGKTGVNLDWSFKGGSLTLFRNERVHVDKYDSTDSQWWEFVIASYNGHVWMKHCSDQVTAKLGEAEAVRRFPALPRPVKNRSLYQSMDESGLRFGPTFQRLTNVRTRTLEGVATADVVDLEMAEAKYYAMHPTIIDACLQVAPIAAFKGRVLAKHYRRVPTKVESLTLRPISPSVRATVSASATLIKGSGEVVSQTQQVVVGDQVALNIHGMNISPLEEAEVISHDSLQNTARFVWKPHLDFLDTSKLIKPVINWNLHYPVMQELAHLGVMWTHQNIAHLIKFIAWLKDQIEVIRAEAGPASNYFDKGQEAIMQRIDELVVEFKTTDVAVIARGIKQLAVNVEAILKGEKDSLEILLEDDLLNQIYAPADASDRSLFIQGLAHTNPNLRILEIGAGTGASTASMLSYLVLPGSNAQPMYSKYTYTDISSGFFVAAKQRFKNYCAMEYKTLDISKDPLEQGFKSEQYDLIIATNVIHATNTIGESLANVRKLLAPNGRFLLHELHTGSKWPNFIFGIVSGWWLGEADGRPDQPYVTPERWNTVLKNTGFTGVDQVALGGDYPYQVNAIMIARPAVGSAVPKKSVTLLSEEVATHRGALTRQLEARGYAVDHCRLGDDLPPSQDIISFLDCDRPFFKDIDENTLTQLQKLMASIGNSKLFWITHGCQVKCTNPDFAQVIGMARAARVETLSDFATCEVDDIATSLHIVVDVFVEYQKN</sequence>
<dbReference type="PROSITE" id="PS52019">
    <property type="entry name" value="PKS_MFAS_DH"/>
    <property type="match status" value="1"/>
</dbReference>
<evidence type="ECO:0000256" key="2">
    <source>
        <dbReference type="SAM" id="MobiDB-lite"/>
    </source>
</evidence>
<dbReference type="InterPro" id="IPR013217">
    <property type="entry name" value="Methyltransf_12"/>
</dbReference>
<feature type="region of interest" description="N-terminal hotdog fold" evidence="1">
    <location>
        <begin position="79"/>
        <end position="222"/>
    </location>
</feature>
<dbReference type="InterPro" id="IPR029063">
    <property type="entry name" value="SAM-dependent_MTases_sf"/>
</dbReference>
<dbReference type="EMBL" id="CABFNP030001282">
    <property type="protein sequence ID" value="CAI6096463.1"/>
    <property type="molecule type" value="Genomic_DNA"/>
</dbReference>
<dbReference type="Gene3D" id="3.10.129.110">
    <property type="entry name" value="Polyketide synthase dehydratase"/>
    <property type="match status" value="1"/>
</dbReference>
<dbReference type="SUPFAM" id="SSF53335">
    <property type="entry name" value="S-adenosyl-L-methionine-dependent methyltransferases"/>
    <property type="match status" value="1"/>
</dbReference>
<comment type="caution">
    <text evidence="4">The sequence shown here is derived from an EMBL/GenBank/DDBJ whole genome shotgun (WGS) entry which is preliminary data.</text>
</comment>
<feature type="region of interest" description="Disordered" evidence="2">
    <location>
        <begin position="1"/>
        <end position="47"/>
    </location>
</feature>
<evidence type="ECO:0000313" key="5">
    <source>
        <dbReference type="Proteomes" id="UP001160390"/>
    </source>
</evidence>
<feature type="active site" description="Proton donor; for dehydratase activity" evidence="1">
    <location>
        <position position="293"/>
    </location>
</feature>